<proteinExistence type="predicted"/>
<dbReference type="eggNOG" id="ENOG502R7BN">
    <property type="taxonomic scope" value="Eukaryota"/>
</dbReference>
<dbReference type="Proteomes" id="UP000059680">
    <property type="component" value="Chromosome 1"/>
</dbReference>
<dbReference type="Gramene" id="Os01t0152050-00">
    <property type="protein sequence ID" value="Os01t0152050-00"/>
    <property type="gene ID" value="Os01g0152050"/>
</dbReference>
<organism evidence="1 2">
    <name type="scientific">Oryza sativa subsp. japonica</name>
    <name type="common">Rice</name>
    <dbReference type="NCBI Taxonomy" id="39947"/>
    <lineage>
        <taxon>Eukaryota</taxon>
        <taxon>Viridiplantae</taxon>
        <taxon>Streptophyta</taxon>
        <taxon>Embryophyta</taxon>
        <taxon>Tracheophyta</taxon>
        <taxon>Spermatophyta</taxon>
        <taxon>Magnoliopsida</taxon>
        <taxon>Liliopsida</taxon>
        <taxon>Poales</taxon>
        <taxon>Poaceae</taxon>
        <taxon>BOP clade</taxon>
        <taxon>Oryzoideae</taxon>
        <taxon>Oryzeae</taxon>
        <taxon>Oryzinae</taxon>
        <taxon>Oryza</taxon>
        <taxon>Oryza sativa</taxon>
    </lineage>
</organism>
<reference evidence="1 2" key="3">
    <citation type="journal article" date="2013" name="Rice">
        <title>Improvement of the Oryza sativa Nipponbare reference genome using next generation sequence and optical map data.</title>
        <authorList>
            <person name="Kawahara Y."/>
            <person name="de la Bastide M."/>
            <person name="Hamilton J.P."/>
            <person name="Kanamori H."/>
            <person name="McCombie W.R."/>
            <person name="Ouyang S."/>
            <person name="Schwartz D.C."/>
            <person name="Tanaka T."/>
            <person name="Wu J."/>
            <person name="Zhou S."/>
            <person name="Childs K.L."/>
            <person name="Davidson R.M."/>
            <person name="Lin H."/>
            <person name="Quesada-Ocampo L."/>
            <person name="Vaillancourt B."/>
            <person name="Sakai H."/>
            <person name="Lee S.S."/>
            <person name="Kim J."/>
            <person name="Numa H."/>
            <person name="Itoh T."/>
            <person name="Buell C.R."/>
            <person name="Matsumoto T."/>
        </authorList>
    </citation>
    <scope>NUCLEOTIDE SEQUENCE [LARGE SCALE GENOMIC DNA]</scope>
    <source>
        <strain evidence="2">cv. Nipponbare</strain>
    </source>
</reference>
<dbReference type="AlphaFoldDB" id="A0A0P0UY44"/>
<dbReference type="PaxDb" id="39947-A0A0P0UY44"/>
<evidence type="ECO:0000313" key="2">
    <source>
        <dbReference type="Proteomes" id="UP000059680"/>
    </source>
</evidence>
<name>A0A0P0UY44_ORYSJ</name>
<keyword evidence="2" id="KW-1185">Reference proteome</keyword>
<gene>
    <name evidence="1" type="ordered locus">Os01g0152050</name>
    <name evidence="1" type="ORF">OSNPB_010152050</name>
</gene>
<protein>
    <submittedName>
        <fullName evidence="1">Os01g0152050 protein</fullName>
    </submittedName>
</protein>
<accession>A0A0P0UY44</accession>
<evidence type="ECO:0000313" key="1">
    <source>
        <dbReference type="EMBL" id="BAS70435.1"/>
    </source>
</evidence>
<reference evidence="1 2" key="2">
    <citation type="journal article" date="2013" name="Plant Cell Physiol.">
        <title>Rice Annotation Project Database (RAP-DB): an integrative and interactive database for rice genomics.</title>
        <authorList>
            <person name="Sakai H."/>
            <person name="Lee S.S."/>
            <person name="Tanaka T."/>
            <person name="Numa H."/>
            <person name="Kim J."/>
            <person name="Kawahara Y."/>
            <person name="Wakimoto H."/>
            <person name="Yang C.C."/>
            <person name="Iwamoto M."/>
            <person name="Abe T."/>
            <person name="Yamada Y."/>
            <person name="Muto A."/>
            <person name="Inokuchi H."/>
            <person name="Ikemura T."/>
            <person name="Matsumoto T."/>
            <person name="Sasaki T."/>
            <person name="Itoh T."/>
        </authorList>
    </citation>
    <scope>NUCLEOTIDE SEQUENCE [LARGE SCALE GENOMIC DNA]</scope>
    <source>
        <strain evidence="2">cv. Nipponbare</strain>
    </source>
</reference>
<dbReference type="FunCoup" id="A0A0P0UY44">
    <property type="interactions" value="7"/>
</dbReference>
<sequence length="109" mass="12493">MLPRASGITPENLFMVRLSTRSPLMSPRNTGIVPWNELLSNKSTVSTMQFFILLGIWPDNWFPDRINSLRLVKLPTSEGRGPERELYDKFKYCEMEGSSNISFGIEPLK</sequence>
<reference evidence="2" key="1">
    <citation type="journal article" date="2005" name="Nature">
        <title>The map-based sequence of the rice genome.</title>
        <authorList>
            <consortium name="International rice genome sequencing project (IRGSP)"/>
            <person name="Matsumoto T."/>
            <person name="Wu J."/>
            <person name="Kanamori H."/>
            <person name="Katayose Y."/>
            <person name="Fujisawa M."/>
            <person name="Namiki N."/>
            <person name="Mizuno H."/>
            <person name="Yamamoto K."/>
            <person name="Antonio B.A."/>
            <person name="Baba T."/>
            <person name="Sakata K."/>
            <person name="Nagamura Y."/>
            <person name="Aoki H."/>
            <person name="Arikawa K."/>
            <person name="Arita K."/>
            <person name="Bito T."/>
            <person name="Chiden Y."/>
            <person name="Fujitsuka N."/>
            <person name="Fukunaka R."/>
            <person name="Hamada M."/>
            <person name="Harada C."/>
            <person name="Hayashi A."/>
            <person name="Hijishita S."/>
            <person name="Honda M."/>
            <person name="Hosokawa S."/>
            <person name="Ichikawa Y."/>
            <person name="Idonuma A."/>
            <person name="Iijima M."/>
            <person name="Ikeda M."/>
            <person name="Ikeno M."/>
            <person name="Ito K."/>
            <person name="Ito S."/>
            <person name="Ito T."/>
            <person name="Ito Y."/>
            <person name="Ito Y."/>
            <person name="Iwabuchi A."/>
            <person name="Kamiya K."/>
            <person name="Karasawa W."/>
            <person name="Kurita K."/>
            <person name="Katagiri S."/>
            <person name="Kikuta A."/>
            <person name="Kobayashi H."/>
            <person name="Kobayashi N."/>
            <person name="Machita K."/>
            <person name="Maehara T."/>
            <person name="Masukawa M."/>
            <person name="Mizubayashi T."/>
            <person name="Mukai Y."/>
            <person name="Nagasaki H."/>
            <person name="Nagata Y."/>
            <person name="Naito S."/>
            <person name="Nakashima M."/>
            <person name="Nakama Y."/>
            <person name="Nakamichi Y."/>
            <person name="Nakamura M."/>
            <person name="Meguro A."/>
            <person name="Negishi M."/>
            <person name="Ohta I."/>
            <person name="Ohta T."/>
            <person name="Okamoto M."/>
            <person name="Ono N."/>
            <person name="Saji S."/>
            <person name="Sakaguchi M."/>
            <person name="Sakai K."/>
            <person name="Shibata M."/>
            <person name="Shimokawa T."/>
            <person name="Song J."/>
            <person name="Takazaki Y."/>
            <person name="Terasawa K."/>
            <person name="Tsugane M."/>
            <person name="Tsuji K."/>
            <person name="Ueda S."/>
            <person name="Waki K."/>
            <person name="Yamagata H."/>
            <person name="Yamamoto M."/>
            <person name="Yamamoto S."/>
            <person name="Yamane H."/>
            <person name="Yoshiki S."/>
            <person name="Yoshihara R."/>
            <person name="Yukawa K."/>
            <person name="Zhong H."/>
            <person name="Yano M."/>
            <person name="Yuan Q."/>
            <person name="Ouyang S."/>
            <person name="Liu J."/>
            <person name="Jones K.M."/>
            <person name="Gansberger K."/>
            <person name="Moffat K."/>
            <person name="Hill J."/>
            <person name="Bera J."/>
            <person name="Fadrosh D."/>
            <person name="Jin S."/>
            <person name="Johri S."/>
            <person name="Kim M."/>
            <person name="Overton L."/>
            <person name="Reardon M."/>
            <person name="Tsitrin T."/>
            <person name="Vuong H."/>
            <person name="Weaver B."/>
            <person name="Ciecko A."/>
            <person name="Tallon L."/>
            <person name="Jackson J."/>
            <person name="Pai G."/>
            <person name="Aken S.V."/>
            <person name="Utterback T."/>
            <person name="Reidmuller S."/>
            <person name="Feldblyum T."/>
            <person name="Hsiao J."/>
            <person name="Zismann V."/>
            <person name="Iobst S."/>
            <person name="de Vazeille A.R."/>
            <person name="Buell C.R."/>
            <person name="Ying K."/>
            <person name="Li Y."/>
            <person name="Lu T."/>
            <person name="Huang Y."/>
            <person name="Zhao Q."/>
            <person name="Feng Q."/>
            <person name="Zhang L."/>
            <person name="Zhu J."/>
            <person name="Weng Q."/>
            <person name="Mu J."/>
            <person name="Lu Y."/>
            <person name="Fan D."/>
            <person name="Liu Y."/>
            <person name="Guan J."/>
            <person name="Zhang Y."/>
            <person name="Yu S."/>
            <person name="Liu X."/>
            <person name="Zhang Y."/>
            <person name="Hong G."/>
            <person name="Han B."/>
            <person name="Choisne N."/>
            <person name="Demange N."/>
            <person name="Orjeda G."/>
            <person name="Samain S."/>
            <person name="Cattolico L."/>
            <person name="Pelletier E."/>
            <person name="Couloux A."/>
            <person name="Segurens B."/>
            <person name="Wincker P."/>
            <person name="D'Hont A."/>
            <person name="Scarpelli C."/>
            <person name="Weissenbach J."/>
            <person name="Salanoubat M."/>
            <person name="Quetier F."/>
            <person name="Yu Y."/>
            <person name="Kim H.R."/>
            <person name="Rambo T."/>
            <person name="Currie J."/>
            <person name="Collura K."/>
            <person name="Luo M."/>
            <person name="Yang T."/>
            <person name="Ammiraju J.S.S."/>
            <person name="Engler F."/>
            <person name="Soderlund C."/>
            <person name="Wing R.A."/>
            <person name="Palmer L.E."/>
            <person name="de la Bastide M."/>
            <person name="Spiegel L."/>
            <person name="Nascimento L."/>
            <person name="Zutavern T."/>
            <person name="O'Shaughnessy A."/>
            <person name="Dike S."/>
            <person name="Dedhia N."/>
            <person name="Preston R."/>
            <person name="Balija V."/>
            <person name="McCombie W.R."/>
            <person name="Chow T."/>
            <person name="Chen H."/>
            <person name="Chung M."/>
            <person name="Chen C."/>
            <person name="Shaw J."/>
            <person name="Wu H."/>
            <person name="Hsiao K."/>
            <person name="Chao Y."/>
            <person name="Chu M."/>
            <person name="Cheng C."/>
            <person name="Hour A."/>
            <person name="Lee P."/>
            <person name="Lin S."/>
            <person name="Lin Y."/>
            <person name="Liou J."/>
            <person name="Liu S."/>
            <person name="Hsing Y."/>
            <person name="Raghuvanshi S."/>
            <person name="Mohanty A."/>
            <person name="Bharti A.K."/>
            <person name="Gaur A."/>
            <person name="Gupta V."/>
            <person name="Kumar D."/>
            <person name="Ravi V."/>
            <person name="Vij S."/>
            <person name="Kapur A."/>
            <person name="Khurana P."/>
            <person name="Khurana P."/>
            <person name="Khurana J.P."/>
            <person name="Tyagi A.K."/>
            <person name="Gaikwad K."/>
            <person name="Singh A."/>
            <person name="Dalal V."/>
            <person name="Srivastava S."/>
            <person name="Dixit A."/>
            <person name="Pal A.K."/>
            <person name="Ghazi I.A."/>
            <person name="Yadav M."/>
            <person name="Pandit A."/>
            <person name="Bhargava A."/>
            <person name="Sureshbabu K."/>
            <person name="Batra K."/>
            <person name="Sharma T.R."/>
            <person name="Mohapatra T."/>
            <person name="Singh N.K."/>
            <person name="Messing J."/>
            <person name="Nelson A.B."/>
            <person name="Fuks G."/>
            <person name="Kavchok S."/>
            <person name="Keizer G."/>
            <person name="Linton E."/>
            <person name="Llaca V."/>
            <person name="Song R."/>
            <person name="Tanyolac B."/>
            <person name="Young S."/>
            <person name="Ho-Il K."/>
            <person name="Hahn J.H."/>
            <person name="Sangsakoo G."/>
            <person name="Vanavichit A."/>
            <person name="de Mattos Luiz.A.T."/>
            <person name="Zimmer P.D."/>
            <person name="Malone G."/>
            <person name="Dellagostin O."/>
            <person name="de Oliveira A.C."/>
            <person name="Bevan M."/>
            <person name="Bancroft I."/>
            <person name="Minx P."/>
            <person name="Cordum H."/>
            <person name="Wilson R."/>
            <person name="Cheng Z."/>
            <person name="Jin W."/>
            <person name="Jiang J."/>
            <person name="Leong S.A."/>
            <person name="Iwama H."/>
            <person name="Gojobori T."/>
            <person name="Itoh T."/>
            <person name="Niimura Y."/>
            <person name="Fujii Y."/>
            <person name="Habara T."/>
            <person name="Sakai H."/>
            <person name="Sato Y."/>
            <person name="Wilson G."/>
            <person name="Kumar K."/>
            <person name="McCouch S."/>
            <person name="Juretic N."/>
            <person name="Hoen D."/>
            <person name="Wright S."/>
            <person name="Bruskiewich R."/>
            <person name="Bureau T."/>
            <person name="Miyao A."/>
            <person name="Hirochika H."/>
            <person name="Nishikawa T."/>
            <person name="Kadowaki K."/>
            <person name="Sugiura M."/>
            <person name="Burr B."/>
            <person name="Sasaki T."/>
        </authorList>
    </citation>
    <scope>NUCLEOTIDE SEQUENCE [LARGE SCALE GENOMIC DNA]</scope>
    <source>
        <strain evidence="2">cv. Nipponbare</strain>
    </source>
</reference>
<dbReference type="InParanoid" id="A0A0P0UY44"/>
<dbReference type="EMBL" id="AP014957">
    <property type="protein sequence ID" value="BAS70435.1"/>
    <property type="molecule type" value="Genomic_DNA"/>
</dbReference>